<dbReference type="InterPro" id="IPR011250">
    <property type="entry name" value="OMP/PagP_B-barrel"/>
</dbReference>
<organism evidence="2 3">
    <name type="scientific">Endomicrobium proavitum</name>
    <dbReference type="NCBI Taxonomy" id="1408281"/>
    <lineage>
        <taxon>Bacteria</taxon>
        <taxon>Pseudomonadati</taxon>
        <taxon>Elusimicrobiota</taxon>
        <taxon>Endomicrobiia</taxon>
        <taxon>Endomicrobiales</taxon>
        <taxon>Endomicrobiaceae</taxon>
        <taxon>Endomicrobium</taxon>
    </lineage>
</organism>
<evidence type="ECO:0000256" key="1">
    <source>
        <dbReference type="SAM" id="SignalP"/>
    </source>
</evidence>
<dbReference type="SUPFAM" id="SSF56925">
    <property type="entry name" value="OMPA-like"/>
    <property type="match status" value="1"/>
</dbReference>
<feature type="chain" id="PRO_5005186150" evidence="1">
    <location>
        <begin position="21"/>
        <end position="177"/>
    </location>
</feature>
<dbReference type="AlphaFoldDB" id="A0A0G3WGU6"/>
<feature type="signal peptide" evidence="1">
    <location>
        <begin position="1"/>
        <end position="20"/>
    </location>
</feature>
<evidence type="ECO:0000313" key="3">
    <source>
        <dbReference type="Proteomes" id="UP000035337"/>
    </source>
</evidence>
<protein>
    <submittedName>
        <fullName evidence="2">Putative Organic solvent tolerance protein</fullName>
    </submittedName>
</protein>
<keyword evidence="1" id="KW-0732">Signal</keyword>
<gene>
    <name evidence="2" type="ORF">Epro_0517</name>
</gene>
<keyword evidence="3" id="KW-1185">Reference proteome</keyword>
<reference evidence="2 3" key="1">
    <citation type="submission" date="2014-09" db="EMBL/GenBank/DDBJ databases">
        <title>Complete genome sequence of Endomicrobium proavitum.</title>
        <authorList>
            <person name="Zheng H."/>
        </authorList>
    </citation>
    <scope>NUCLEOTIDE SEQUENCE [LARGE SCALE GENOMIC DNA]</scope>
    <source>
        <strain evidence="2 3">Rsa215</strain>
    </source>
</reference>
<dbReference type="STRING" id="1408281.Epro_0517"/>
<dbReference type="EMBL" id="CP009498">
    <property type="protein sequence ID" value="AKL97896.1"/>
    <property type="molecule type" value="Genomic_DNA"/>
</dbReference>
<sequence>MKKVILTLLFVSLLVSPLFAAQNKSSNTSGVNMEGMFALGYSNFNLGIDGAGNFSTIAARYWISPTFGIDGGIGFAAGDGNSAFAFQAKALTVLKNYSKVLNVYAAGNLGVVNVSLAQDASSTSLFTIGAGLGVEWFVVDNLSLSAELGLRLLTGSGFTQFGTYAGYFPEIGLRLYI</sequence>
<proteinExistence type="predicted"/>
<name>A0A0G3WGU6_9BACT</name>
<dbReference type="RefSeq" id="WP_052570333.1">
    <property type="nucleotide sequence ID" value="NZ_CP009498.1"/>
</dbReference>
<dbReference type="KEGG" id="epo:Epro_0517"/>
<dbReference type="Proteomes" id="UP000035337">
    <property type="component" value="Chromosome"/>
</dbReference>
<evidence type="ECO:0000313" key="2">
    <source>
        <dbReference type="EMBL" id="AKL97896.1"/>
    </source>
</evidence>
<accession>A0A0G3WGU6</accession>